<protein>
    <submittedName>
        <fullName evidence="2">Uncharacterized protein</fullName>
    </submittedName>
</protein>
<name>A0ABU6XFF7_9FABA</name>
<dbReference type="Proteomes" id="UP001341840">
    <property type="component" value="Unassembled WGS sequence"/>
</dbReference>
<evidence type="ECO:0000313" key="2">
    <source>
        <dbReference type="EMBL" id="MED6196392.1"/>
    </source>
</evidence>
<evidence type="ECO:0000313" key="3">
    <source>
        <dbReference type="Proteomes" id="UP001341840"/>
    </source>
</evidence>
<proteinExistence type="predicted"/>
<feature type="region of interest" description="Disordered" evidence="1">
    <location>
        <begin position="1"/>
        <end position="49"/>
    </location>
</feature>
<dbReference type="EMBL" id="JASCZI010211746">
    <property type="protein sequence ID" value="MED6196392.1"/>
    <property type="molecule type" value="Genomic_DNA"/>
</dbReference>
<gene>
    <name evidence="2" type="ORF">PIB30_046997</name>
</gene>
<organism evidence="2 3">
    <name type="scientific">Stylosanthes scabra</name>
    <dbReference type="NCBI Taxonomy" id="79078"/>
    <lineage>
        <taxon>Eukaryota</taxon>
        <taxon>Viridiplantae</taxon>
        <taxon>Streptophyta</taxon>
        <taxon>Embryophyta</taxon>
        <taxon>Tracheophyta</taxon>
        <taxon>Spermatophyta</taxon>
        <taxon>Magnoliopsida</taxon>
        <taxon>eudicotyledons</taxon>
        <taxon>Gunneridae</taxon>
        <taxon>Pentapetalae</taxon>
        <taxon>rosids</taxon>
        <taxon>fabids</taxon>
        <taxon>Fabales</taxon>
        <taxon>Fabaceae</taxon>
        <taxon>Papilionoideae</taxon>
        <taxon>50 kb inversion clade</taxon>
        <taxon>dalbergioids sensu lato</taxon>
        <taxon>Dalbergieae</taxon>
        <taxon>Pterocarpus clade</taxon>
        <taxon>Stylosanthes</taxon>
    </lineage>
</organism>
<comment type="caution">
    <text evidence="2">The sequence shown here is derived from an EMBL/GenBank/DDBJ whole genome shotgun (WGS) entry which is preliminary data.</text>
</comment>
<evidence type="ECO:0000256" key="1">
    <source>
        <dbReference type="SAM" id="MobiDB-lite"/>
    </source>
</evidence>
<accession>A0ABU6XFF7</accession>
<keyword evidence="3" id="KW-1185">Reference proteome</keyword>
<reference evidence="2 3" key="1">
    <citation type="journal article" date="2023" name="Plants (Basel)">
        <title>Bridging the Gap: Combining Genomics and Transcriptomics Approaches to Understand Stylosanthes scabra, an Orphan Legume from the Brazilian Caatinga.</title>
        <authorList>
            <person name="Ferreira-Neto J.R.C."/>
            <person name="da Silva M.D."/>
            <person name="Binneck E."/>
            <person name="de Melo N.F."/>
            <person name="da Silva R.H."/>
            <person name="de Melo A.L.T.M."/>
            <person name="Pandolfi V."/>
            <person name="Bustamante F.O."/>
            <person name="Brasileiro-Vidal A.C."/>
            <person name="Benko-Iseppon A.M."/>
        </authorList>
    </citation>
    <scope>NUCLEOTIDE SEQUENCE [LARGE SCALE GENOMIC DNA]</scope>
    <source>
        <tissue evidence="2">Leaves</tissue>
    </source>
</reference>
<sequence>MFLHNVKTKTKRRRNCKISVETEKTEAGNGKISPKNGGPGQSRKPGRVEKCGGLNRAGKTSRVKATNRVGPGRSCGPIRRGLTYGLGWASGSDPLHRKADAWLNLGRGKQTQIQRLRRRLEKRSKVADVARSELLKGLSRSTTVVSSGERDEDVGTDLQEACDGTWKGVWR</sequence>
<feature type="compositionally biased region" description="Basic residues" evidence="1">
    <location>
        <begin position="1"/>
        <end position="16"/>
    </location>
</feature>